<reference evidence="5 6" key="1">
    <citation type="submission" date="2019-03" db="EMBL/GenBank/DDBJ databases">
        <title>Genomic Encyclopedia of Archaeal and Bacterial Type Strains, Phase II (KMG-II): from individual species to whole genera.</title>
        <authorList>
            <person name="Goeker M."/>
        </authorList>
    </citation>
    <scope>NUCLEOTIDE SEQUENCE [LARGE SCALE GENOMIC DNA]</scope>
    <source>
        <strain evidence="5 6">DSM 28323</strain>
    </source>
</reference>
<dbReference type="Gene3D" id="1.10.10.10">
    <property type="entry name" value="Winged helix-like DNA-binding domain superfamily/Winged helix DNA-binding domain"/>
    <property type="match status" value="1"/>
</dbReference>
<keyword evidence="6" id="KW-1185">Reference proteome</keyword>
<dbReference type="SMART" id="SM00862">
    <property type="entry name" value="Trans_reg_C"/>
    <property type="match status" value="1"/>
</dbReference>
<evidence type="ECO:0000256" key="2">
    <source>
        <dbReference type="PROSITE-ProRule" id="PRU01091"/>
    </source>
</evidence>
<feature type="transmembrane region" description="Helical" evidence="3">
    <location>
        <begin position="16"/>
        <end position="35"/>
    </location>
</feature>
<keyword evidence="3" id="KW-1133">Transmembrane helix</keyword>
<organism evidence="5 6">
    <name type="scientific">Sediminibacterium goheungense</name>
    <dbReference type="NCBI Taxonomy" id="1086393"/>
    <lineage>
        <taxon>Bacteria</taxon>
        <taxon>Pseudomonadati</taxon>
        <taxon>Bacteroidota</taxon>
        <taxon>Chitinophagia</taxon>
        <taxon>Chitinophagales</taxon>
        <taxon>Chitinophagaceae</taxon>
        <taxon>Sediminibacterium</taxon>
    </lineage>
</organism>
<keyword evidence="3" id="KW-0472">Membrane</keyword>
<dbReference type="EMBL" id="SNWP01000013">
    <property type="protein sequence ID" value="TDO25354.1"/>
    <property type="molecule type" value="Genomic_DNA"/>
</dbReference>
<dbReference type="OrthoDB" id="7556122at2"/>
<dbReference type="CDD" id="cd00383">
    <property type="entry name" value="trans_reg_C"/>
    <property type="match status" value="1"/>
</dbReference>
<dbReference type="AlphaFoldDB" id="A0A4R6ISA3"/>
<dbReference type="Proteomes" id="UP000295741">
    <property type="component" value="Unassembled WGS sequence"/>
</dbReference>
<keyword evidence="3" id="KW-0812">Transmembrane</keyword>
<accession>A0A4R6ISA3</accession>
<feature type="transmembrane region" description="Helical" evidence="3">
    <location>
        <begin position="167"/>
        <end position="184"/>
    </location>
</feature>
<dbReference type="GO" id="GO:0006355">
    <property type="term" value="P:regulation of DNA-templated transcription"/>
    <property type="evidence" value="ECO:0007669"/>
    <property type="project" value="InterPro"/>
</dbReference>
<evidence type="ECO:0000256" key="3">
    <source>
        <dbReference type="SAM" id="Phobius"/>
    </source>
</evidence>
<gene>
    <name evidence="5" type="ORF">BC659_2894</name>
</gene>
<dbReference type="RefSeq" id="WP_133475467.1">
    <property type="nucleotide sequence ID" value="NZ_SNWP01000013.1"/>
</dbReference>
<evidence type="ECO:0000259" key="4">
    <source>
        <dbReference type="PROSITE" id="PS51755"/>
    </source>
</evidence>
<name>A0A4R6ISA3_9BACT</name>
<dbReference type="GO" id="GO:0003677">
    <property type="term" value="F:DNA binding"/>
    <property type="evidence" value="ECO:0007669"/>
    <property type="project" value="UniProtKB-UniRule"/>
</dbReference>
<dbReference type="InterPro" id="IPR036388">
    <property type="entry name" value="WH-like_DNA-bd_sf"/>
</dbReference>
<evidence type="ECO:0000313" key="5">
    <source>
        <dbReference type="EMBL" id="TDO25354.1"/>
    </source>
</evidence>
<evidence type="ECO:0000256" key="1">
    <source>
        <dbReference type="ARBA" id="ARBA00023125"/>
    </source>
</evidence>
<dbReference type="Pfam" id="PF00486">
    <property type="entry name" value="Trans_reg_C"/>
    <property type="match status" value="1"/>
</dbReference>
<keyword evidence="1 2" id="KW-0238">DNA-binding</keyword>
<dbReference type="SUPFAM" id="SSF46894">
    <property type="entry name" value="C-terminal effector domain of the bipartite response regulators"/>
    <property type="match status" value="1"/>
</dbReference>
<evidence type="ECO:0000313" key="6">
    <source>
        <dbReference type="Proteomes" id="UP000295741"/>
    </source>
</evidence>
<sequence length="303" mass="34096">MALKDDTIYPQKKRRYLLPLLFLLTGTVICAAFGFTGNENFDLAKRQILLRNIGHELLLHAGDSTSRVLPIQEIAPHEYQIRFENEFSFEPDSLVKIIRQSLEKDPLAKDYIVNVLNCSGKDILFGYGIFQQKQNNIVPCLGRRQPRACYLVSIKFQNKAFTPIPKAYLIGGLSVFAFIGLLAARPLRTRRSGGTRADTNAAVLKIGDTLFEPGKRQITIAGITTELTPKENKLLKIFADATGNLVERQRLQKEIWEDEGVIVGRSLDVFISKLRKKLEGDASIQIVNVHGKGYRLQINDTII</sequence>
<dbReference type="GO" id="GO:0000160">
    <property type="term" value="P:phosphorelay signal transduction system"/>
    <property type="evidence" value="ECO:0007669"/>
    <property type="project" value="InterPro"/>
</dbReference>
<feature type="DNA-binding region" description="OmpR/PhoB-type" evidence="2">
    <location>
        <begin position="201"/>
        <end position="298"/>
    </location>
</feature>
<comment type="caution">
    <text evidence="5">The sequence shown here is derived from an EMBL/GenBank/DDBJ whole genome shotgun (WGS) entry which is preliminary data.</text>
</comment>
<feature type="domain" description="OmpR/PhoB-type" evidence="4">
    <location>
        <begin position="201"/>
        <end position="298"/>
    </location>
</feature>
<protein>
    <submittedName>
        <fullName evidence="5">Transcriptional regulator</fullName>
    </submittedName>
</protein>
<dbReference type="PROSITE" id="PS51755">
    <property type="entry name" value="OMPR_PHOB"/>
    <property type="match status" value="1"/>
</dbReference>
<proteinExistence type="predicted"/>
<dbReference type="InterPro" id="IPR016032">
    <property type="entry name" value="Sig_transdc_resp-reg_C-effctor"/>
</dbReference>
<dbReference type="InterPro" id="IPR001867">
    <property type="entry name" value="OmpR/PhoB-type_DNA-bd"/>
</dbReference>